<evidence type="ECO:0000313" key="2">
    <source>
        <dbReference type="EMBL" id="KPL12895.1"/>
    </source>
</evidence>
<dbReference type="AlphaFoldDB" id="A0A0S8JTC4"/>
<dbReference type="SUPFAM" id="SSF53335">
    <property type="entry name" value="S-adenosyl-L-methionine-dependent methyltransferases"/>
    <property type="match status" value="1"/>
</dbReference>
<evidence type="ECO:0000313" key="3">
    <source>
        <dbReference type="Proteomes" id="UP000050975"/>
    </source>
</evidence>
<dbReference type="GO" id="GO:0008757">
    <property type="term" value="F:S-adenosylmethionine-dependent methyltransferase activity"/>
    <property type="evidence" value="ECO:0007669"/>
    <property type="project" value="InterPro"/>
</dbReference>
<gene>
    <name evidence="2" type="ORF">AMJ74_05945</name>
</gene>
<dbReference type="Proteomes" id="UP000050975">
    <property type="component" value="Unassembled WGS sequence"/>
</dbReference>
<protein>
    <recommendedName>
        <fullName evidence="1">Methyltransferase type 11 domain-containing protein</fullName>
    </recommendedName>
</protein>
<reference evidence="2 3" key="1">
    <citation type="journal article" date="2015" name="Microbiome">
        <title>Genomic resolution of linkages in carbon, nitrogen, and sulfur cycling among widespread estuary sediment bacteria.</title>
        <authorList>
            <person name="Baker B.J."/>
            <person name="Lazar C.S."/>
            <person name="Teske A.P."/>
            <person name="Dick G.J."/>
        </authorList>
    </citation>
    <scope>NUCLEOTIDE SEQUENCE [LARGE SCALE GENOMIC DNA]</scope>
    <source>
        <strain evidence="2">SM1_77</strain>
    </source>
</reference>
<comment type="caution">
    <text evidence="2">The sequence shown here is derived from an EMBL/GenBank/DDBJ whole genome shotgun (WGS) entry which is preliminary data.</text>
</comment>
<name>A0A0S8JTC4_UNCW3</name>
<organism evidence="2 3">
    <name type="scientific">candidate division WOR_3 bacterium SM1_77</name>
    <dbReference type="NCBI Taxonomy" id="1703778"/>
    <lineage>
        <taxon>Bacteria</taxon>
        <taxon>Bacteria division WOR-3</taxon>
    </lineage>
</organism>
<dbReference type="InterPro" id="IPR013216">
    <property type="entry name" value="Methyltransf_11"/>
</dbReference>
<sequence>FEDREFQLVVSSFVFHEIGIPDRTELFREAIRVLAPGCIFMILDVFNSLDKAYKAGNISELLEKIEGLGAEDVEHRSLKEAGVRLGGMTHFWRIAYVSGTKPRNG</sequence>
<accession>A0A0S8JTC4</accession>
<proteinExistence type="predicted"/>
<dbReference type="InterPro" id="IPR029063">
    <property type="entry name" value="SAM-dependent_MTases_sf"/>
</dbReference>
<dbReference type="EMBL" id="LJVE01000128">
    <property type="protein sequence ID" value="KPL12895.1"/>
    <property type="molecule type" value="Genomic_DNA"/>
</dbReference>
<dbReference type="Gene3D" id="3.40.50.150">
    <property type="entry name" value="Vaccinia Virus protein VP39"/>
    <property type="match status" value="1"/>
</dbReference>
<evidence type="ECO:0000259" key="1">
    <source>
        <dbReference type="Pfam" id="PF08241"/>
    </source>
</evidence>
<feature type="non-terminal residue" evidence="2">
    <location>
        <position position="1"/>
    </location>
</feature>
<dbReference type="Pfam" id="PF08241">
    <property type="entry name" value="Methyltransf_11"/>
    <property type="match status" value="1"/>
</dbReference>
<feature type="domain" description="Methyltransferase type 11" evidence="1">
    <location>
        <begin position="1"/>
        <end position="42"/>
    </location>
</feature>